<organism evidence="1">
    <name type="scientific">Schistosoma curassoni</name>
    <dbReference type="NCBI Taxonomy" id="6186"/>
    <lineage>
        <taxon>Eukaryota</taxon>
        <taxon>Metazoa</taxon>
        <taxon>Spiralia</taxon>
        <taxon>Lophotrochozoa</taxon>
        <taxon>Platyhelminthes</taxon>
        <taxon>Trematoda</taxon>
        <taxon>Digenea</taxon>
        <taxon>Strigeidida</taxon>
        <taxon>Schistosomatoidea</taxon>
        <taxon>Schistosomatidae</taxon>
        <taxon>Schistosoma</taxon>
    </lineage>
</organism>
<reference evidence="1" key="1">
    <citation type="submission" date="2016-06" db="UniProtKB">
        <authorList>
            <consortium name="WormBaseParasite"/>
        </authorList>
    </citation>
    <scope>IDENTIFICATION</scope>
</reference>
<dbReference type="WBParaSite" id="SCUD_0000017601-mRNA-1">
    <property type="protein sequence ID" value="SCUD_0000017601-mRNA-1"/>
    <property type="gene ID" value="SCUD_0000017601"/>
</dbReference>
<protein>
    <submittedName>
        <fullName evidence="1">Flavin reductase</fullName>
    </submittedName>
</protein>
<sequence length="42" mass="4991">SVVETCFLLRSFERLEQRGINRRSDFFGIRSDLQRSNELEEG</sequence>
<evidence type="ECO:0000313" key="1">
    <source>
        <dbReference type="WBParaSite" id="SCUD_0000017601-mRNA-1"/>
    </source>
</evidence>
<name>A0A183JBX0_9TREM</name>
<proteinExistence type="predicted"/>
<dbReference type="AlphaFoldDB" id="A0A183JBX0"/>
<accession>A0A183JBX0</accession>